<proteinExistence type="predicted"/>
<keyword evidence="3 6" id="KW-0479">Metal-binding</keyword>
<dbReference type="PANTHER" id="PTHR30600">
    <property type="entry name" value="CYTOCHROME C PEROXIDASE-RELATED"/>
    <property type="match status" value="1"/>
</dbReference>
<sequence length="433" mass="47112">MLHRLVLPLIVVGGLARAEPIDPEDYIQLDPAKARIGQLLFYDKVLSGNRNIACATCHHHSLAGADGLSLGIGEGGSGLGPDRTPGTGLAAIKERIPRNAPALWNLGHNSVKNVFHDGRVSISDAYGNGFDTPVDDRFPKGIENIIAAQALFPMTSFAEMAGNPGENDVAKAVASGLEHGWPVIAARVQEVPEYTQMFRAAFDSVDTPEDVTIVEIANAIGAFIGSEWQSYDSPYDDLMRNGTPLPEDAERGRQLFFGEAGCASCHNGPLFSDQQFHATGLPSFGPGRTRPFDPIQRDVGRMAETDDIADAYKFRTPSLRNVELTGPYGHNGAYPTLSAMIRHMANPLAMRAAWRPDMAHLPIVAWLNQEDFTVLDDQLEMARQEMYVEIEPVMLTDTDVADLEAFLRSLTGKTALQRPMGRPDRVPSGLPVD</sequence>
<evidence type="ECO:0000256" key="5">
    <source>
        <dbReference type="ARBA" id="ARBA00023004"/>
    </source>
</evidence>
<feature type="domain" description="Cytochrome c" evidence="7">
    <location>
        <begin position="247"/>
        <end position="411"/>
    </location>
</feature>
<dbReference type="PROSITE" id="PS51007">
    <property type="entry name" value="CYTC"/>
    <property type="match status" value="2"/>
</dbReference>
<evidence type="ECO:0000313" key="8">
    <source>
        <dbReference type="EMBL" id="MEC3860836.1"/>
    </source>
</evidence>
<dbReference type="EC" id="1.11.1.5" evidence="8"/>
<dbReference type="Gene3D" id="1.10.760.10">
    <property type="entry name" value="Cytochrome c-like domain"/>
    <property type="match status" value="2"/>
</dbReference>
<comment type="caution">
    <text evidence="8">The sequence shown here is derived from an EMBL/GenBank/DDBJ whole genome shotgun (WGS) entry which is preliminary data.</text>
</comment>
<protein>
    <submittedName>
        <fullName evidence="8">Cytochrome c peroxidase</fullName>
        <ecNumber evidence="8">1.11.1.5</ecNumber>
    </submittedName>
</protein>
<evidence type="ECO:0000256" key="1">
    <source>
        <dbReference type="ARBA" id="ARBA00004196"/>
    </source>
</evidence>
<dbReference type="RefSeq" id="WP_326296466.1">
    <property type="nucleotide sequence ID" value="NZ_JAYLLH010000006.1"/>
</dbReference>
<reference evidence="8 9" key="1">
    <citation type="submission" date="2024-01" db="EMBL/GenBank/DDBJ databases">
        <title>Mesobacterium rodlantinim sp. nov., isolated from shallow sea hydrothermal systems off Kueishantao Island.</title>
        <authorList>
            <person name="Su Z."/>
            <person name="Tang K."/>
        </authorList>
    </citation>
    <scope>NUCLEOTIDE SEQUENCE [LARGE SCALE GENOMIC DNA]</scope>
    <source>
        <strain evidence="8 9">TK19101</strain>
    </source>
</reference>
<keyword evidence="5 6" id="KW-0408">Iron</keyword>
<accession>A0ABU6HEN0</accession>
<dbReference type="InterPro" id="IPR004852">
    <property type="entry name" value="Di-haem_cyt_c_peroxidsae"/>
</dbReference>
<evidence type="ECO:0000256" key="2">
    <source>
        <dbReference type="ARBA" id="ARBA00022617"/>
    </source>
</evidence>
<evidence type="ECO:0000256" key="6">
    <source>
        <dbReference type="PROSITE-ProRule" id="PRU00433"/>
    </source>
</evidence>
<gene>
    <name evidence="8" type="ORF">VK792_06030</name>
</gene>
<dbReference type="EMBL" id="JAYLLH010000006">
    <property type="protein sequence ID" value="MEC3860836.1"/>
    <property type="molecule type" value="Genomic_DNA"/>
</dbReference>
<dbReference type="InterPro" id="IPR036909">
    <property type="entry name" value="Cyt_c-like_dom_sf"/>
</dbReference>
<evidence type="ECO:0000256" key="4">
    <source>
        <dbReference type="ARBA" id="ARBA00023002"/>
    </source>
</evidence>
<comment type="subcellular location">
    <subcellularLocation>
        <location evidence="1">Cell envelope</location>
    </subcellularLocation>
</comment>
<feature type="domain" description="Cytochrome c" evidence="7">
    <location>
        <begin position="32"/>
        <end position="150"/>
    </location>
</feature>
<name>A0ABU6HEN0_9RHOB</name>
<keyword evidence="2 6" id="KW-0349">Heme</keyword>
<keyword evidence="9" id="KW-1185">Reference proteome</keyword>
<evidence type="ECO:0000313" key="9">
    <source>
        <dbReference type="Proteomes" id="UP001348149"/>
    </source>
</evidence>
<keyword evidence="4 8" id="KW-0560">Oxidoreductase</keyword>
<evidence type="ECO:0000256" key="3">
    <source>
        <dbReference type="ARBA" id="ARBA00022723"/>
    </source>
</evidence>
<keyword evidence="8" id="KW-0575">Peroxidase</keyword>
<dbReference type="Proteomes" id="UP001348149">
    <property type="component" value="Unassembled WGS sequence"/>
</dbReference>
<evidence type="ECO:0000259" key="7">
    <source>
        <dbReference type="PROSITE" id="PS51007"/>
    </source>
</evidence>
<dbReference type="InterPro" id="IPR051395">
    <property type="entry name" value="Cytochrome_c_Peroxidase/MauG"/>
</dbReference>
<dbReference type="SUPFAM" id="SSF46626">
    <property type="entry name" value="Cytochrome c"/>
    <property type="match status" value="2"/>
</dbReference>
<dbReference type="InterPro" id="IPR009056">
    <property type="entry name" value="Cyt_c-like_dom"/>
</dbReference>
<organism evidence="8 9">
    <name type="scientific">Mesobacterium hydrothermale</name>
    <dbReference type="NCBI Taxonomy" id="3111907"/>
    <lineage>
        <taxon>Bacteria</taxon>
        <taxon>Pseudomonadati</taxon>
        <taxon>Pseudomonadota</taxon>
        <taxon>Alphaproteobacteria</taxon>
        <taxon>Rhodobacterales</taxon>
        <taxon>Roseobacteraceae</taxon>
        <taxon>Mesobacterium</taxon>
    </lineage>
</organism>
<dbReference type="GO" id="GO:0004130">
    <property type="term" value="F:cytochrome-c peroxidase activity"/>
    <property type="evidence" value="ECO:0007669"/>
    <property type="project" value="UniProtKB-EC"/>
</dbReference>
<dbReference type="Pfam" id="PF03150">
    <property type="entry name" value="CCP_MauG"/>
    <property type="match status" value="1"/>
</dbReference>